<keyword evidence="5" id="KW-1185">Reference proteome</keyword>
<keyword evidence="4" id="KW-0808">Transferase</keyword>
<dbReference type="Proteomes" id="UP000186104">
    <property type="component" value="Chromosome"/>
</dbReference>
<dbReference type="Gene3D" id="3.40.50.150">
    <property type="entry name" value="Vaccinia Virus protein VP39"/>
    <property type="match status" value="1"/>
</dbReference>
<dbReference type="GO" id="GO:0003676">
    <property type="term" value="F:nucleic acid binding"/>
    <property type="evidence" value="ECO:0007669"/>
    <property type="project" value="InterPro"/>
</dbReference>
<sequence>MTTDTTLLASVAPALRDAFLQHDYTVDGLAAALGDAGVAALGRSDAASTARLASDAGPRGELLRLFVLGEALSREKIADLLPELDIDLAIRSGLLDDVAGTDVLHAGVDLRPVDTGSGAQWVISDRDGSMVRVETRPDHVLGVGQASLSLLGITPPGRTRSVLDLGTGCGIQLLAQDSERRVGTDITPRCLDFAAATAAINELDVDLRNGSWFSPVEGETFDRIVANPPFVIGTPEIGHSYRESGLHLDGATKLVTEQASEHLAPGGVATLLGSWVLQEGEDWRSRLADWIPAEGVSAWVLLRDISGPEHYVWTWLTDEGADPRTPEFRDSAARWLDHFATENVAGLGFGYIYLQAIDGPSEVVCEELTHPFDPGLGAEALAHFARADWLRDCDEADVDDCVFEIAPSVVIYESQRLGSASGRAGVGPAPGESDSWFVVERASGPRWRHEVDATIASVLRGIEQGGLPLAEIVQLAALSRGLDEQTAGSEIRSIIVDLFRHGIVVPRNAEGMCLEERWPAHDRRSSS</sequence>
<dbReference type="AlphaFoldDB" id="A0A173LKC0"/>
<dbReference type="Pfam" id="PF25004">
    <property type="entry name" value="DUF7782"/>
    <property type="match status" value="1"/>
</dbReference>
<evidence type="ECO:0000313" key="5">
    <source>
        <dbReference type="Proteomes" id="UP000186104"/>
    </source>
</evidence>
<accession>A0A173LKC0</accession>
<feature type="domain" description="DUF7059" evidence="2">
    <location>
        <begin position="22"/>
        <end position="100"/>
    </location>
</feature>
<evidence type="ECO:0000259" key="3">
    <source>
        <dbReference type="Pfam" id="PF25004"/>
    </source>
</evidence>
<reference evidence="4 5" key="1">
    <citation type="submission" date="2016-06" db="EMBL/GenBank/DDBJ databases">
        <title>Complete genome sequence of a saline-alkali tolerant type strain Dietzia timorensis ID05-A0528T.</title>
        <authorList>
            <person name="Wu X."/>
        </authorList>
    </citation>
    <scope>NUCLEOTIDE SEQUENCE [LARGE SCALE GENOMIC DNA]</scope>
    <source>
        <strain evidence="4 5">ID05-A0528</strain>
    </source>
</reference>
<dbReference type="PROSITE" id="PS00092">
    <property type="entry name" value="N6_MTASE"/>
    <property type="match status" value="1"/>
</dbReference>
<dbReference type="Pfam" id="PF05175">
    <property type="entry name" value="MTS"/>
    <property type="match status" value="1"/>
</dbReference>
<dbReference type="EMBL" id="CP015961">
    <property type="protein sequence ID" value="ANI92323.1"/>
    <property type="molecule type" value="Genomic_DNA"/>
</dbReference>
<dbReference type="CDD" id="cd02440">
    <property type="entry name" value="AdoMet_MTases"/>
    <property type="match status" value="1"/>
</dbReference>
<organism evidence="4 5">
    <name type="scientific">Dietzia timorensis</name>
    <dbReference type="NCBI Taxonomy" id="499555"/>
    <lineage>
        <taxon>Bacteria</taxon>
        <taxon>Bacillati</taxon>
        <taxon>Actinomycetota</taxon>
        <taxon>Actinomycetes</taxon>
        <taxon>Mycobacteriales</taxon>
        <taxon>Dietziaceae</taxon>
        <taxon>Dietzia</taxon>
    </lineage>
</organism>
<proteinExistence type="predicted"/>
<dbReference type="GO" id="GO:0008757">
    <property type="term" value="F:S-adenosylmethionine-dependent methyltransferase activity"/>
    <property type="evidence" value="ECO:0007669"/>
    <property type="project" value="UniProtKB-ARBA"/>
</dbReference>
<evidence type="ECO:0000313" key="4">
    <source>
        <dbReference type="EMBL" id="ANI92323.1"/>
    </source>
</evidence>
<dbReference type="GO" id="GO:0008170">
    <property type="term" value="F:N-methyltransferase activity"/>
    <property type="evidence" value="ECO:0007669"/>
    <property type="project" value="UniProtKB-ARBA"/>
</dbReference>
<feature type="domain" description="DUF7782" evidence="3">
    <location>
        <begin position="382"/>
        <end position="506"/>
    </location>
</feature>
<dbReference type="InterPro" id="IPR055487">
    <property type="entry name" value="DUF7059"/>
</dbReference>
<dbReference type="SUPFAM" id="SSF53335">
    <property type="entry name" value="S-adenosyl-L-methionine-dependent methyltransferases"/>
    <property type="match status" value="1"/>
</dbReference>
<gene>
    <name evidence="4" type="ORF">BJL86_1546</name>
</gene>
<dbReference type="InterPro" id="IPR029063">
    <property type="entry name" value="SAM-dependent_MTases_sf"/>
</dbReference>
<feature type="domain" description="Methyltransferase small" evidence="1">
    <location>
        <begin position="148"/>
        <end position="235"/>
    </location>
</feature>
<dbReference type="InterPro" id="IPR002052">
    <property type="entry name" value="DNA_methylase_N6_adenine_CS"/>
</dbReference>
<evidence type="ECO:0000259" key="1">
    <source>
        <dbReference type="Pfam" id="PF05175"/>
    </source>
</evidence>
<dbReference type="GO" id="GO:0032259">
    <property type="term" value="P:methylation"/>
    <property type="evidence" value="ECO:0007669"/>
    <property type="project" value="UniProtKB-KW"/>
</dbReference>
<dbReference type="RefSeq" id="WP_067471606.1">
    <property type="nucleotide sequence ID" value="NZ_CP015961.1"/>
</dbReference>
<dbReference type="InterPro" id="IPR007848">
    <property type="entry name" value="Small_mtfrase_dom"/>
</dbReference>
<name>A0A173LKC0_9ACTN</name>
<dbReference type="KEGG" id="dtm:BJL86_1546"/>
<dbReference type="Pfam" id="PF23186">
    <property type="entry name" value="DUF7059"/>
    <property type="match status" value="1"/>
</dbReference>
<evidence type="ECO:0000259" key="2">
    <source>
        <dbReference type="Pfam" id="PF23186"/>
    </source>
</evidence>
<dbReference type="OrthoDB" id="129465at2"/>
<dbReference type="InterPro" id="IPR056684">
    <property type="entry name" value="DUF7782"/>
</dbReference>
<dbReference type="STRING" id="499555.BJL86_1546"/>
<keyword evidence="4" id="KW-0489">Methyltransferase</keyword>
<protein>
    <submittedName>
        <fullName evidence="4">Release factor glutamine methyltransferase</fullName>
    </submittedName>
</protein>